<comment type="function">
    <text evidence="2 13">Catalyzes the insertion of molybdate into adenylated molybdopterin with the concomitant release of AMP.</text>
</comment>
<reference evidence="16 17" key="1">
    <citation type="submission" date="2019-04" db="EMBL/GenBank/DDBJ databases">
        <title>Cohnella sp. nov., isolated from soil.</title>
        <authorList>
            <person name="Kim W."/>
        </authorList>
    </citation>
    <scope>NUCLEOTIDE SEQUENCE [LARGE SCALE GENOMIC DNA]</scope>
    <source>
        <strain evidence="16 17">CAU 1483</strain>
    </source>
</reference>
<dbReference type="EC" id="2.10.1.1" evidence="5 13"/>
<dbReference type="SUPFAM" id="SSF63882">
    <property type="entry name" value="MoeA N-terminal region -like"/>
    <property type="match status" value="1"/>
</dbReference>
<dbReference type="Gene3D" id="3.90.105.10">
    <property type="entry name" value="Molybdopterin biosynthesis moea protein, domain 2"/>
    <property type="match status" value="1"/>
</dbReference>
<comment type="caution">
    <text evidence="16">The sequence shown here is derived from an EMBL/GenBank/DDBJ whole genome shotgun (WGS) entry which is preliminary data.</text>
</comment>
<dbReference type="RefSeq" id="WP_136776893.1">
    <property type="nucleotide sequence ID" value="NZ_SUPK01000002.1"/>
</dbReference>
<evidence type="ECO:0000256" key="7">
    <source>
        <dbReference type="ARBA" id="ARBA00022505"/>
    </source>
</evidence>
<comment type="catalytic activity">
    <reaction evidence="12">
        <text>adenylyl-molybdopterin + molybdate = Mo-molybdopterin + AMP + H(+)</text>
        <dbReference type="Rhea" id="RHEA:35047"/>
        <dbReference type="ChEBI" id="CHEBI:15378"/>
        <dbReference type="ChEBI" id="CHEBI:36264"/>
        <dbReference type="ChEBI" id="CHEBI:62727"/>
        <dbReference type="ChEBI" id="CHEBI:71302"/>
        <dbReference type="ChEBI" id="CHEBI:456215"/>
        <dbReference type="EC" id="2.10.1.1"/>
    </reaction>
</comment>
<gene>
    <name evidence="16" type="ORF">E5161_06565</name>
</gene>
<evidence type="ECO:0000256" key="13">
    <source>
        <dbReference type="RuleBase" id="RU365090"/>
    </source>
</evidence>
<dbReference type="NCBIfam" id="NF045515">
    <property type="entry name" value="Glp_gephyrin"/>
    <property type="match status" value="1"/>
</dbReference>
<dbReference type="Gene3D" id="2.40.340.10">
    <property type="entry name" value="MoeA, C-terminal, domain IV"/>
    <property type="match status" value="1"/>
</dbReference>
<dbReference type="FunFam" id="3.40.980.10:FF:000004">
    <property type="entry name" value="Molybdopterin molybdenumtransferase"/>
    <property type="match status" value="1"/>
</dbReference>
<evidence type="ECO:0000256" key="14">
    <source>
        <dbReference type="SAM" id="MobiDB-lite"/>
    </source>
</evidence>
<dbReference type="CDD" id="cd00887">
    <property type="entry name" value="MoeA"/>
    <property type="match status" value="1"/>
</dbReference>
<evidence type="ECO:0000256" key="3">
    <source>
        <dbReference type="ARBA" id="ARBA00005046"/>
    </source>
</evidence>
<keyword evidence="8 13" id="KW-0808">Transferase</keyword>
<evidence type="ECO:0000256" key="12">
    <source>
        <dbReference type="ARBA" id="ARBA00047317"/>
    </source>
</evidence>
<feature type="region of interest" description="Disordered" evidence="14">
    <location>
        <begin position="1"/>
        <end position="21"/>
    </location>
</feature>
<dbReference type="InterPro" id="IPR005111">
    <property type="entry name" value="MoeA_C_domain_IV"/>
</dbReference>
<evidence type="ECO:0000256" key="2">
    <source>
        <dbReference type="ARBA" id="ARBA00002901"/>
    </source>
</evidence>
<organism evidence="16 17">
    <name type="scientific">Cohnella pontilimi</name>
    <dbReference type="NCBI Taxonomy" id="2564100"/>
    <lineage>
        <taxon>Bacteria</taxon>
        <taxon>Bacillati</taxon>
        <taxon>Bacillota</taxon>
        <taxon>Bacilli</taxon>
        <taxon>Bacillales</taxon>
        <taxon>Paenibacillaceae</taxon>
        <taxon>Cohnella</taxon>
    </lineage>
</organism>
<dbReference type="FunFam" id="2.170.190.11:FF:000001">
    <property type="entry name" value="Molybdopterin molybdenumtransferase"/>
    <property type="match status" value="1"/>
</dbReference>
<dbReference type="GO" id="GO:0006777">
    <property type="term" value="P:Mo-molybdopterin cofactor biosynthetic process"/>
    <property type="evidence" value="ECO:0007669"/>
    <property type="project" value="UniProtKB-UniRule"/>
</dbReference>
<comment type="cofactor">
    <cofactor evidence="1 13">
        <name>Mg(2+)</name>
        <dbReference type="ChEBI" id="CHEBI:18420"/>
    </cofactor>
</comment>
<dbReference type="InterPro" id="IPR038987">
    <property type="entry name" value="MoeA-like"/>
</dbReference>
<evidence type="ECO:0000256" key="11">
    <source>
        <dbReference type="ARBA" id="ARBA00023150"/>
    </source>
</evidence>
<dbReference type="AlphaFoldDB" id="A0A4U0FJ89"/>
<keyword evidence="7 13" id="KW-0500">Molybdenum</keyword>
<protein>
    <recommendedName>
        <fullName evidence="6 13">Molybdopterin molybdenumtransferase</fullName>
        <ecNumber evidence="5 13">2.10.1.1</ecNumber>
    </recommendedName>
</protein>
<keyword evidence="10 13" id="KW-0460">Magnesium</keyword>
<dbReference type="OrthoDB" id="9804758at2"/>
<evidence type="ECO:0000256" key="6">
    <source>
        <dbReference type="ARBA" id="ARBA00021108"/>
    </source>
</evidence>
<dbReference type="InterPro" id="IPR005110">
    <property type="entry name" value="MoeA_linker/N"/>
</dbReference>
<dbReference type="GO" id="GO:0005829">
    <property type="term" value="C:cytosol"/>
    <property type="evidence" value="ECO:0007669"/>
    <property type="project" value="TreeGrafter"/>
</dbReference>
<keyword evidence="11 13" id="KW-0501">Molybdenum cofactor biosynthesis</keyword>
<keyword evidence="9 13" id="KW-0479">Metal-binding</keyword>
<accession>A0A4U0FJ89</accession>
<dbReference type="SMART" id="SM00852">
    <property type="entry name" value="MoCF_biosynth"/>
    <property type="match status" value="1"/>
</dbReference>
<dbReference type="GO" id="GO:0061599">
    <property type="term" value="F:molybdopterin molybdotransferase activity"/>
    <property type="evidence" value="ECO:0007669"/>
    <property type="project" value="UniProtKB-UniRule"/>
</dbReference>
<sequence>MTSMDSHRFHRQAVSPDEARSRILQHVRPLGAETVPLGEALGRSSAEAAAASHPFPPYRRSAMDGYAVRAMDLPDGAQHEPAVLEVLESLPAGEVPKRVVGTGQASRIMTGAMLPEGADTVVMLEVTETERINGREYVRIRKPVAEGRNVADIGGEFQPGDELFPTGRVIGAGEVALAAAFGHANLQVIRRPRVAILSTGSELLSVDEPLRPGKIRNSNAVMLAALLREAGAEPVLLGHAADDADRAERIIRGALAECDMTITTGGISVGDQDILVDILARWEGTTLFNKVAMRPGSPTTAAVLNGKLLLALSGNPGASFVGFHLFAVPAIRTMLCAEPQPVTIEARLAEPFTKVNAFPRFIRARTEFRDAEIWVRPTGADQSSLMKTIVDADCLLVLPPLKQGIGEGERVTAILLKQGVSR</sequence>
<dbReference type="InterPro" id="IPR036425">
    <property type="entry name" value="MoaB/Mog-like_dom_sf"/>
</dbReference>
<dbReference type="InterPro" id="IPR001453">
    <property type="entry name" value="MoaB/Mog_dom"/>
</dbReference>
<evidence type="ECO:0000256" key="10">
    <source>
        <dbReference type="ARBA" id="ARBA00022842"/>
    </source>
</evidence>
<evidence type="ECO:0000313" key="17">
    <source>
        <dbReference type="Proteomes" id="UP000309673"/>
    </source>
</evidence>
<dbReference type="UniPathway" id="UPA00344"/>
<evidence type="ECO:0000256" key="8">
    <source>
        <dbReference type="ARBA" id="ARBA00022679"/>
    </source>
</evidence>
<comment type="pathway">
    <text evidence="3 13">Cofactor biosynthesis; molybdopterin biosynthesis.</text>
</comment>
<dbReference type="SUPFAM" id="SSF53218">
    <property type="entry name" value="Molybdenum cofactor biosynthesis proteins"/>
    <property type="match status" value="1"/>
</dbReference>
<dbReference type="InterPro" id="IPR036688">
    <property type="entry name" value="MoeA_C_domain_IV_sf"/>
</dbReference>
<evidence type="ECO:0000313" key="16">
    <source>
        <dbReference type="EMBL" id="TJY43532.1"/>
    </source>
</evidence>
<evidence type="ECO:0000256" key="4">
    <source>
        <dbReference type="ARBA" id="ARBA00010763"/>
    </source>
</evidence>
<dbReference type="PANTHER" id="PTHR10192:SF5">
    <property type="entry name" value="GEPHYRIN"/>
    <property type="match status" value="1"/>
</dbReference>
<dbReference type="Pfam" id="PF03454">
    <property type="entry name" value="MoeA_C"/>
    <property type="match status" value="1"/>
</dbReference>
<dbReference type="Gene3D" id="3.40.980.10">
    <property type="entry name" value="MoaB/Mog-like domain"/>
    <property type="match status" value="1"/>
</dbReference>
<keyword evidence="17" id="KW-1185">Reference proteome</keyword>
<dbReference type="SUPFAM" id="SSF63867">
    <property type="entry name" value="MoeA C-terminal domain-like"/>
    <property type="match status" value="1"/>
</dbReference>
<dbReference type="InterPro" id="IPR036135">
    <property type="entry name" value="MoeA_linker/N_sf"/>
</dbReference>
<name>A0A4U0FJ89_9BACL</name>
<dbReference type="Pfam" id="PF00994">
    <property type="entry name" value="MoCF_biosynth"/>
    <property type="match status" value="1"/>
</dbReference>
<feature type="domain" description="MoaB/Mog" evidence="15">
    <location>
        <begin position="195"/>
        <end position="333"/>
    </location>
</feature>
<dbReference type="Pfam" id="PF03453">
    <property type="entry name" value="MoeA_N"/>
    <property type="match status" value="1"/>
</dbReference>
<dbReference type="EMBL" id="SUPK01000002">
    <property type="protein sequence ID" value="TJY43532.1"/>
    <property type="molecule type" value="Genomic_DNA"/>
</dbReference>
<dbReference type="NCBIfam" id="TIGR00177">
    <property type="entry name" value="molyb_syn"/>
    <property type="match status" value="1"/>
</dbReference>
<evidence type="ECO:0000256" key="9">
    <source>
        <dbReference type="ARBA" id="ARBA00022723"/>
    </source>
</evidence>
<evidence type="ECO:0000256" key="1">
    <source>
        <dbReference type="ARBA" id="ARBA00001946"/>
    </source>
</evidence>
<evidence type="ECO:0000256" key="5">
    <source>
        <dbReference type="ARBA" id="ARBA00013269"/>
    </source>
</evidence>
<proteinExistence type="inferred from homology"/>
<comment type="similarity">
    <text evidence="4 13">Belongs to the MoeA family.</text>
</comment>
<dbReference type="GO" id="GO:0046872">
    <property type="term" value="F:metal ion binding"/>
    <property type="evidence" value="ECO:0007669"/>
    <property type="project" value="UniProtKB-UniRule"/>
</dbReference>
<dbReference type="PANTHER" id="PTHR10192">
    <property type="entry name" value="MOLYBDOPTERIN BIOSYNTHESIS PROTEIN"/>
    <property type="match status" value="1"/>
</dbReference>
<dbReference type="Proteomes" id="UP000309673">
    <property type="component" value="Unassembled WGS sequence"/>
</dbReference>
<dbReference type="Gene3D" id="2.170.190.11">
    <property type="entry name" value="Molybdopterin biosynthesis moea protein, domain 3"/>
    <property type="match status" value="1"/>
</dbReference>
<evidence type="ECO:0000259" key="15">
    <source>
        <dbReference type="SMART" id="SM00852"/>
    </source>
</evidence>